<dbReference type="GO" id="GO:0000177">
    <property type="term" value="C:cytoplasmic exosome (RNase complex)"/>
    <property type="evidence" value="ECO:0007669"/>
    <property type="project" value="TreeGrafter"/>
</dbReference>
<dbReference type="GO" id="GO:0071028">
    <property type="term" value="P:nuclear mRNA surveillance"/>
    <property type="evidence" value="ECO:0007669"/>
    <property type="project" value="TreeGrafter"/>
</dbReference>
<evidence type="ECO:0000256" key="7">
    <source>
        <dbReference type="ARBA" id="ARBA00022884"/>
    </source>
</evidence>
<keyword evidence="4" id="KW-0963">Cytoplasm</keyword>
<accession>A0AAN8WL62</accession>
<reference evidence="10 11" key="1">
    <citation type="submission" date="2023-11" db="EMBL/GenBank/DDBJ databases">
        <title>Halocaridina rubra genome assembly.</title>
        <authorList>
            <person name="Smith C."/>
        </authorList>
    </citation>
    <scope>NUCLEOTIDE SEQUENCE [LARGE SCALE GENOMIC DNA]</scope>
    <source>
        <strain evidence="10">EP-1</strain>
        <tissue evidence="10">Whole</tissue>
    </source>
</reference>
<sequence>MRCSSSSISYFATNVPYTVDRTHESWALVLVPLILMSSILIRMASRDLRRIIGPEKCMPYTVFQEKVEMSFLGHDGMRRDGRSAIDPRQVFMSVGIISQAKGSSYLEVGNTKVCCGVYGPKDIQRGSDFKMTCQVFCEVKMAPFSCIVRKNPQPDKRVKEMSRQIKEALESVIVLEKFPKSQIDVFITVIEDDGGALSACITAAGLALCQANIDVYDFIIGASV</sequence>
<dbReference type="EMBL" id="JAXCGZ010017387">
    <property type="protein sequence ID" value="KAK7068187.1"/>
    <property type="molecule type" value="Genomic_DNA"/>
</dbReference>
<keyword evidence="6" id="KW-0271">Exosome</keyword>
<feature type="non-terminal residue" evidence="10">
    <location>
        <position position="224"/>
    </location>
</feature>
<comment type="subcellular location">
    <subcellularLocation>
        <location evidence="2">Cytoplasm</location>
    </subcellularLocation>
    <subcellularLocation>
        <location evidence="1">Nucleus</location>
    </subcellularLocation>
</comment>
<dbReference type="GO" id="GO:0005730">
    <property type="term" value="C:nucleolus"/>
    <property type="evidence" value="ECO:0007669"/>
    <property type="project" value="TreeGrafter"/>
</dbReference>
<dbReference type="InterPro" id="IPR001247">
    <property type="entry name" value="ExoRNase_PH_dom1"/>
</dbReference>
<evidence type="ECO:0000256" key="5">
    <source>
        <dbReference type="ARBA" id="ARBA00022552"/>
    </source>
</evidence>
<dbReference type="CDD" id="cd11371">
    <property type="entry name" value="RNase_PH_MTR3"/>
    <property type="match status" value="1"/>
</dbReference>
<evidence type="ECO:0000313" key="10">
    <source>
        <dbReference type="EMBL" id="KAK7068187.1"/>
    </source>
</evidence>
<gene>
    <name evidence="10" type="primary">EXOSC6</name>
    <name evidence="10" type="ORF">SK128_013544</name>
</gene>
<dbReference type="SUPFAM" id="SSF54211">
    <property type="entry name" value="Ribosomal protein S5 domain 2-like"/>
    <property type="match status" value="1"/>
</dbReference>
<dbReference type="PANTHER" id="PTHR11953">
    <property type="entry name" value="EXOSOME COMPLEX COMPONENT"/>
    <property type="match status" value="1"/>
</dbReference>
<keyword evidence="5" id="KW-0698">rRNA processing</keyword>
<proteinExistence type="inferred from homology"/>
<organism evidence="10 11">
    <name type="scientific">Halocaridina rubra</name>
    <name type="common">Hawaiian red shrimp</name>
    <dbReference type="NCBI Taxonomy" id="373956"/>
    <lineage>
        <taxon>Eukaryota</taxon>
        <taxon>Metazoa</taxon>
        <taxon>Ecdysozoa</taxon>
        <taxon>Arthropoda</taxon>
        <taxon>Crustacea</taxon>
        <taxon>Multicrustacea</taxon>
        <taxon>Malacostraca</taxon>
        <taxon>Eumalacostraca</taxon>
        <taxon>Eucarida</taxon>
        <taxon>Decapoda</taxon>
        <taxon>Pleocyemata</taxon>
        <taxon>Caridea</taxon>
        <taxon>Atyoidea</taxon>
        <taxon>Atyidae</taxon>
        <taxon>Halocaridina</taxon>
    </lineage>
</organism>
<evidence type="ECO:0000256" key="3">
    <source>
        <dbReference type="ARBA" id="ARBA00006678"/>
    </source>
</evidence>
<comment type="caution">
    <text evidence="10">The sequence shown here is derived from an EMBL/GenBank/DDBJ whole genome shotgun (WGS) entry which is preliminary data.</text>
</comment>
<evidence type="ECO:0000256" key="2">
    <source>
        <dbReference type="ARBA" id="ARBA00004496"/>
    </source>
</evidence>
<evidence type="ECO:0000256" key="4">
    <source>
        <dbReference type="ARBA" id="ARBA00022490"/>
    </source>
</evidence>
<evidence type="ECO:0000313" key="11">
    <source>
        <dbReference type="Proteomes" id="UP001381693"/>
    </source>
</evidence>
<dbReference type="GO" id="GO:0000176">
    <property type="term" value="C:nuclear exosome (RNase complex)"/>
    <property type="evidence" value="ECO:0007669"/>
    <property type="project" value="TreeGrafter"/>
</dbReference>
<dbReference type="Pfam" id="PF01138">
    <property type="entry name" value="RNase_PH"/>
    <property type="match status" value="1"/>
</dbReference>
<feature type="domain" description="Exoribonuclease phosphorolytic" evidence="9">
    <location>
        <begin position="88"/>
        <end position="213"/>
    </location>
</feature>
<evidence type="ECO:0000256" key="8">
    <source>
        <dbReference type="ARBA" id="ARBA00023242"/>
    </source>
</evidence>
<protein>
    <submittedName>
        <fullName evidence="10">Exosome complex component MTR3</fullName>
    </submittedName>
</protein>
<evidence type="ECO:0000256" key="6">
    <source>
        <dbReference type="ARBA" id="ARBA00022835"/>
    </source>
</evidence>
<dbReference type="GO" id="GO:0006364">
    <property type="term" value="P:rRNA processing"/>
    <property type="evidence" value="ECO:0007669"/>
    <property type="project" value="UniProtKB-KW"/>
</dbReference>
<dbReference type="GO" id="GO:0003723">
    <property type="term" value="F:RNA binding"/>
    <property type="evidence" value="ECO:0007669"/>
    <property type="project" value="UniProtKB-KW"/>
</dbReference>
<dbReference type="PANTHER" id="PTHR11953:SF2">
    <property type="entry name" value="EXOSOME COMPLEX COMPONENT MTR3"/>
    <property type="match status" value="1"/>
</dbReference>
<comment type="similarity">
    <text evidence="3">Belongs to the RNase PH family.</text>
</comment>
<dbReference type="GO" id="GO:0034475">
    <property type="term" value="P:U4 snRNA 3'-end processing"/>
    <property type="evidence" value="ECO:0007669"/>
    <property type="project" value="TreeGrafter"/>
</dbReference>
<dbReference type="Gene3D" id="3.30.230.70">
    <property type="entry name" value="GHMP Kinase, N-terminal domain"/>
    <property type="match status" value="1"/>
</dbReference>
<evidence type="ECO:0000259" key="9">
    <source>
        <dbReference type="Pfam" id="PF01138"/>
    </source>
</evidence>
<dbReference type="GO" id="GO:0071051">
    <property type="term" value="P:poly(A)-dependent snoRNA 3'-end processing"/>
    <property type="evidence" value="ECO:0007669"/>
    <property type="project" value="TreeGrafter"/>
</dbReference>
<dbReference type="InterPro" id="IPR027408">
    <property type="entry name" value="PNPase/RNase_PH_dom_sf"/>
</dbReference>
<keyword evidence="8" id="KW-0539">Nucleus</keyword>
<evidence type="ECO:0000256" key="1">
    <source>
        <dbReference type="ARBA" id="ARBA00004123"/>
    </source>
</evidence>
<keyword evidence="7" id="KW-0694">RNA-binding</keyword>
<keyword evidence="11" id="KW-1185">Reference proteome</keyword>
<dbReference type="InterPro" id="IPR020568">
    <property type="entry name" value="Ribosomal_Su5_D2-typ_SF"/>
</dbReference>
<dbReference type="InterPro" id="IPR050080">
    <property type="entry name" value="RNase_PH"/>
</dbReference>
<dbReference type="GO" id="GO:0016075">
    <property type="term" value="P:rRNA catabolic process"/>
    <property type="evidence" value="ECO:0007669"/>
    <property type="project" value="TreeGrafter"/>
</dbReference>
<dbReference type="AlphaFoldDB" id="A0AAN8WL62"/>
<dbReference type="Proteomes" id="UP001381693">
    <property type="component" value="Unassembled WGS sequence"/>
</dbReference>
<name>A0AAN8WL62_HALRR</name>